<proteinExistence type="predicted"/>
<protein>
    <submittedName>
        <fullName evidence="1">Uncharacterized protein</fullName>
    </submittedName>
</protein>
<name>A0ACB6V2T5_9ASCO</name>
<keyword evidence="2" id="KW-1185">Reference proteome</keyword>
<evidence type="ECO:0000313" key="2">
    <source>
        <dbReference type="Proteomes" id="UP000744676"/>
    </source>
</evidence>
<accession>A0ACB6V2T5</accession>
<reference evidence="1 2" key="1">
    <citation type="journal article" date="2020" name="Front. Microbiol.">
        <title>Phenotypic and Genetic Characterization of the Cheese Ripening Yeast Geotrichum candidum.</title>
        <authorList>
            <person name="Perkins V."/>
            <person name="Vignola S."/>
            <person name="Lessard M.H."/>
            <person name="Plante P.L."/>
            <person name="Corbeil J."/>
            <person name="Dugat-Bony E."/>
            <person name="Frenette M."/>
            <person name="Labrie S."/>
        </authorList>
    </citation>
    <scope>NUCLEOTIDE SEQUENCE [LARGE SCALE GENOMIC DNA]</scope>
    <source>
        <strain evidence="1 2">LMA-1147</strain>
    </source>
</reference>
<dbReference type="Proteomes" id="UP000744676">
    <property type="component" value="Unassembled WGS sequence"/>
</dbReference>
<organism evidence="1 2">
    <name type="scientific">Geotrichum galactomycetum</name>
    <dbReference type="NCBI Taxonomy" id="27317"/>
    <lineage>
        <taxon>Eukaryota</taxon>
        <taxon>Fungi</taxon>
        <taxon>Dikarya</taxon>
        <taxon>Ascomycota</taxon>
        <taxon>Saccharomycotina</taxon>
        <taxon>Dipodascomycetes</taxon>
        <taxon>Dipodascales</taxon>
        <taxon>Dipodascaceae</taxon>
        <taxon>Geotrichum</taxon>
    </lineage>
</organism>
<comment type="caution">
    <text evidence="1">The sequence shown here is derived from an EMBL/GenBank/DDBJ whole genome shotgun (WGS) entry which is preliminary data.</text>
</comment>
<evidence type="ECO:0000313" key="1">
    <source>
        <dbReference type="EMBL" id="KAF5096074.1"/>
    </source>
</evidence>
<sequence>MTLLGTEDTVLSTYIAAHKLDTILAAPGVAGAAAAAGDKDPVPCEQCTPLVAALETQLRTAAELGQVLLARHSAQAAAAQHATRRHADAETALKEMELARERAEYDRDTAERAQKTALGRVHRLEREMELMVAQYERLERTTETINDTSNCTDFTRTVSPASIPQAASTKLVDSLVRDNSNLQATIIDLREQLLAARDEINALRAECDAISQSKEVHHHHHHIHINGNGSSQLPAGVLPEGSQFHLNKPRQLLRKFVSQESGLNTTTTIFEQDESQALPKQLTIDASDPALSLAIDEDSDEDDIPYSPFPVLKRSTSHDSIFSALTTHDSDMTMPAQSAYPGSMYKLLARPALTNRRTSTATVSTADREVSAELTRSTGLNRQKSRMILHQHHYNTTNCSSSSSSSSSKSKVEPSPKRSTSMGSMWSAMLFGNKTSAPAALKPDSKAAPPSAPADMLTPPTVAGLRRATLPIASPIVIYPQTTFSSPSASAALAHSFSSKSRQKR</sequence>
<dbReference type="EMBL" id="QVQA01000101">
    <property type="protein sequence ID" value="KAF5096074.1"/>
    <property type="molecule type" value="Genomic_DNA"/>
</dbReference>
<gene>
    <name evidence="1" type="ORF">D0Z00_002905</name>
</gene>